<dbReference type="InterPro" id="IPR058546">
    <property type="entry name" value="RPS4B/Roq1-like_LRR"/>
</dbReference>
<evidence type="ECO:0000259" key="4">
    <source>
        <dbReference type="Pfam" id="PF20160"/>
    </source>
</evidence>
<protein>
    <submittedName>
        <fullName evidence="6">Uncharacterized protein</fullName>
    </submittedName>
</protein>
<dbReference type="KEGG" id="qlo:115979735"/>
<name>A0A7N2R0R0_QUELO</name>
<dbReference type="Gene3D" id="3.80.10.10">
    <property type="entry name" value="Ribonuclease Inhibitor"/>
    <property type="match status" value="2"/>
</dbReference>
<dbReference type="GO" id="GO:0006952">
    <property type="term" value="P:defense response"/>
    <property type="evidence" value="ECO:0007669"/>
    <property type="project" value="InterPro"/>
</dbReference>
<dbReference type="EMBL" id="LRBV02000003">
    <property type="status" value="NOT_ANNOTATED_CDS"/>
    <property type="molecule type" value="Genomic_DNA"/>
</dbReference>
<evidence type="ECO:0000259" key="5">
    <source>
        <dbReference type="Pfam" id="PF23286"/>
    </source>
</evidence>
<dbReference type="PANTHER" id="PTHR11017">
    <property type="entry name" value="LEUCINE-RICH REPEAT-CONTAINING PROTEIN"/>
    <property type="match status" value="1"/>
</dbReference>
<evidence type="ECO:0000313" key="6">
    <source>
        <dbReference type="EnsemblPlants" id="QL03p008923:mrna"/>
    </source>
</evidence>
<feature type="domain" description="Disease resistance protein RPS4B/Roq1-like leucine-rich repeats" evidence="5">
    <location>
        <begin position="150"/>
        <end position="332"/>
    </location>
</feature>
<evidence type="ECO:0000256" key="2">
    <source>
        <dbReference type="ARBA" id="ARBA00022737"/>
    </source>
</evidence>
<keyword evidence="2" id="KW-0677">Repeat</keyword>
<dbReference type="OMA" id="HETRECG"/>
<sequence length="582" mass="67144">MQIEAKCLKRMEKIMFLIVNNVDICGDLEYLPNSLRLLDWPRYHLSSLPSNSFPRKLVALNLPESQVILEELFKGKHFEHLRYMNFSSCQRIKKLPDLSMSSPNIKKLNLRDCRELVEVHDNVGFLQKLKWWELTGCIKLKILPSCLRMRSLEYLSLYQCKRVEKFPDIPLEMERLEFLNLAETAIRELPSSFGNLTGLERLEFGSYFYSCNLPSCIYDLRHLCKLILYGNVQFQKGVEIGRQELCNSYGSFSKYGFPRLDFLKKLTFSIPPSLKCLLVGREDFNIPKSIIECNALCWLVIRNSKFLQEIPTLSESIRCVDASNCISLNSQSLSKLLVQFGRILGLPQNMTCLAAKGDTLMDLQSQRKLWHHINYSSRISPFEFSIIEAKFSNPIDGFPNYDQNDGRCTCQIVVPGKKIPKWFNHQSIASSISFWVGPEFPGIALCVAFDLVRLKDSYAYDILDSFLHEDKISFVCVVNIFTNGHKRPFRQMMLFQNLSYDHLWFYGVPHSLLQQELGDLIQGDQNHVEVSCKISHWSSATGKFSPFISRLGVHVECICRPRSFIIIHDDSENVDDDSLTTL</sequence>
<keyword evidence="7" id="KW-1185">Reference proteome</keyword>
<keyword evidence="1" id="KW-0433">Leucine-rich repeat</keyword>
<dbReference type="EnsemblPlants" id="QL03p008923:mrna">
    <property type="protein sequence ID" value="QL03p008923:mrna"/>
    <property type="gene ID" value="QL03p008923"/>
</dbReference>
<dbReference type="RefSeq" id="XP_030957661.1">
    <property type="nucleotide sequence ID" value="XM_031101801.1"/>
</dbReference>
<keyword evidence="3" id="KW-0611">Plant defense</keyword>
<dbReference type="InParanoid" id="A0A7N2R0R0"/>
<accession>A0A7N2R0R0</accession>
<dbReference type="Pfam" id="PF20160">
    <property type="entry name" value="C-JID"/>
    <property type="match status" value="1"/>
</dbReference>
<proteinExistence type="predicted"/>
<evidence type="ECO:0000313" key="7">
    <source>
        <dbReference type="Proteomes" id="UP000594261"/>
    </source>
</evidence>
<reference evidence="6 7" key="1">
    <citation type="journal article" date="2016" name="G3 (Bethesda)">
        <title>First Draft Assembly and Annotation of the Genome of a California Endemic Oak Quercus lobata Nee (Fagaceae).</title>
        <authorList>
            <person name="Sork V.L."/>
            <person name="Fitz-Gibbon S.T."/>
            <person name="Puiu D."/>
            <person name="Crepeau M."/>
            <person name="Gugger P.F."/>
            <person name="Sherman R."/>
            <person name="Stevens K."/>
            <person name="Langley C.H."/>
            <person name="Pellegrini M."/>
            <person name="Salzberg S.L."/>
        </authorList>
    </citation>
    <scope>NUCLEOTIDE SEQUENCE [LARGE SCALE GENOMIC DNA]</scope>
    <source>
        <strain evidence="6 7">cv. SW786</strain>
    </source>
</reference>
<evidence type="ECO:0000256" key="1">
    <source>
        <dbReference type="ARBA" id="ARBA00022614"/>
    </source>
</evidence>
<dbReference type="Proteomes" id="UP000594261">
    <property type="component" value="Chromosome 3"/>
</dbReference>
<dbReference type="PANTHER" id="PTHR11017:SF587">
    <property type="entry name" value="NB-ARC DOMAIN PROTEIN"/>
    <property type="match status" value="1"/>
</dbReference>
<organism evidence="6 7">
    <name type="scientific">Quercus lobata</name>
    <name type="common">Valley oak</name>
    <dbReference type="NCBI Taxonomy" id="97700"/>
    <lineage>
        <taxon>Eukaryota</taxon>
        <taxon>Viridiplantae</taxon>
        <taxon>Streptophyta</taxon>
        <taxon>Embryophyta</taxon>
        <taxon>Tracheophyta</taxon>
        <taxon>Spermatophyta</taxon>
        <taxon>Magnoliopsida</taxon>
        <taxon>eudicotyledons</taxon>
        <taxon>Gunneridae</taxon>
        <taxon>Pentapetalae</taxon>
        <taxon>rosids</taxon>
        <taxon>fabids</taxon>
        <taxon>Fagales</taxon>
        <taxon>Fagaceae</taxon>
        <taxon>Quercus</taxon>
    </lineage>
</organism>
<dbReference type="InterPro" id="IPR044974">
    <property type="entry name" value="Disease_R_plants"/>
</dbReference>
<dbReference type="InterPro" id="IPR045344">
    <property type="entry name" value="C-JID"/>
</dbReference>
<dbReference type="Gramene" id="QL03p008923:mrna">
    <property type="protein sequence ID" value="QL03p008923:mrna"/>
    <property type="gene ID" value="QL03p008923"/>
</dbReference>
<dbReference type="RefSeq" id="XP_030957659.1">
    <property type="nucleotide sequence ID" value="XM_031101799.1"/>
</dbReference>
<dbReference type="GeneID" id="115979735"/>
<dbReference type="Pfam" id="PF23286">
    <property type="entry name" value="LRR_13"/>
    <property type="match status" value="1"/>
</dbReference>
<evidence type="ECO:0000256" key="3">
    <source>
        <dbReference type="ARBA" id="ARBA00022821"/>
    </source>
</evidence>
<dbReference type="SUPFAM" id="SSF52058">
    <property type="entry name" value="L domain-like"/>
    <property type="match status" value="1"/>
</dbReference>
<gene>
    <name evidence="6" type="primary">LOC115979735</name>
</gene>
<dbReference type="AlphaFoldDB" id="A0A7N2R0R0"/>
<reference evidence="6" key="2">
    <citation type="submission" date="2021-01" db="UniProtKB">
        <authorList>
            <consortium name="EnsemblPlants"/>
        </authorList>
    </citation>
    <scope>IDENTIFICATION</scope>
</reference>
<feature type="domain" description="C-JID" evidence="4">
    <location>
        <begin position="414"/>
        <end position="481"/>
    </location>
</feature>
<dbReference type="InterPro" id="IPR032675">
    <property type="entry name" value="LRR_dom_sf"/>
</dbReference>
<dbReference type="RefSeq" id="XP_030957658.1">
    <property type="nucleotide sequence ID" value="XM_031101798.1"/>
</dbReference>
<dbReference type="OrthoDB" id="1435371at2759"/>